<accession>A0AAN6S564</accession>
<keyword evidence="3" id="KW-1185">Reference proteome</keyword>
<proteinExistence type="predicted"/>
<gene>
    <name evidence="2" type="ORF">QBC46DRAFT_354143</name>
</gene>
<evidence type="ECO:0000313" key="2">
    <source>
        <dbReference type="EMBL" id="KAK3940428.1"/>
    </source>
</evidence>
<comment type="caution">
    <text evidence="2">The sequence shown here is derived from an EMBL/GenBank/DDBJ whole genome shotgun (WGS) entry which is preliminary data.</text>
</comment>
<dbReference type="Proteomes" id="UP001303473">
    <property type="component" value="Unassembled WGS sequence"/>
</dbReference>
<protein>
    <submittedName>
        <fullName evidence="2">Uncharacterized protein</fullName>
    </submittedName>
</protein>
<evidence type="ECO:0000313" key="3">
    <source>
        <dbReference type="Proteomes" id="UP001303473"/>
    </source>
</evidence>
<feature type="region of interest" description="Disordered" evidence="1">
    <location>
        <begin position="1"/>
        <end position="106"/>
    </location>
</feature>
<feature type="compositionally biased region" description="Polar residues" evidence="1">
    <location>
        <begin position="43"/>
        <end position="58"/>
    </location>
</feature>
<reference evidence="3" key="1">
    <citation type="journal article" date="2023" name="Mol. Phylogenet. Evol.">
        <title>Genome-scale phylogeny and comparative genomics of the fungal order Sordariales.</title>
        <authorList>
            <person name="Hensen N."/>
            <person name="Bonometti L."/>
            <person name="Westerberg I."/>
            <person name="Brannstrom I.O."/>
            <person name="Guillou S."/>
            <person name="Cros-Aarteil S."/>
            <person name="Calhoun S."/>
            <person name="Haridas S."/>
            <person name="Kuo A."/>
            <person name="Mondo S."/>
            <person name="Pangilinan J."/>
            <person name="Riley R."/>
            <person name="LaButti K."/>
            <person name="Andreopoulos B."/>
            <person name="Lipzen A."/>
            <person name="Chen C."/>
            <person name="Yan M."/>
            <person name="Daum C."/>
            <person name="Ng V."/>
            <person name="Clum A."/>
            <person name="Steindorff A."/>
            <person name="Ohm R.A."/>
            <person name="Martin F."/>
            <person name="Silar P."/>
            <person name="Natvig D.O."/>
            <person name="Lalanne C."/>
            <person name="Gautier V."/>
            <person name="Ament-Velasquez S.L."/>
            <person name="Kruys A."/>
            <person name="Hutchinson M.I."/>
            <person name="Powell A.J."/>
            <person name="Barry K."/>
            <person name="Miller A.N."/>
            <person name="Grigoriev I.V."/>
            <person name="Debuchy R."/>
            <person name="Gladieux P."/>
            <person name="Hiltunen Thoren M."/>
            <person name="Johannesson H."/>
        </authorList>
    </citation>
    <scope>NUCLEOTIDE SEQUENCE [LARGE SCALE GENOMIC DNA]</scope>
    <source>
        <strain evidence="3">CBS 340.73</strain>
    </source>
</reference>
<organism evidence="2 3">
    <name type="scientific">Diplogelasinospora grovesii</name>
    <dbReference type="NCBI Taxonomy" id="303347"/>
    <lineage>
        <taxon>Eukaryota</taxon>
        <taxon>Fungi</taxon>
        <taxon>Dikarya</taxon>
        <taxon>Ascomycota</taxon>
        <taxon>Pezizomycotina</taxon>
        <taxon>Sordariomycetes</taxon>
        <taxon>Sordariomycetidae</taxon>
        <taxon>Sordariales</taxon>
        <taxon>Diplogelasinosporaceae</taxon>
        <taxon>Diplogelasinospora</taxon>
    </lineage>
</organism>
<sequence length="145" mass="15260">MGSADFNLPVYSPIPATSGDRSEPGRASISPPGQPILGLVPTSLGTNAAIQPTSQANPSPAALPQTGSDWPRQRGAVNRTQLVSRIGHKRPKTTTPPGDQSGRHDYAAIPHDNPPISKILAGLISISIQFYIIIRKGAKVLRGND</sequence>
<name>A0AAN6S564_9PEZI</name>
<evidence type="ECO:0000256" key="1">
    <source>
        <dbReference type="SAM" id="MobiDB-lite"/>
    </source>
</evidence>
<dbReference type="AlphaFoldDB" id="A0AAN6S564"/>
<dbReference type="EMBL" id="MU853796">
    <property type="protein sequence ID" value="KAK3940428.1"/>
    <property type="molecule type" value="Genomic_DNA"/>
</dbReference>